<comment type="caution">
    <text evidence="5">The sequence shown here is derived from an EMBL/GenBank/DDBJ whole genome shotgun (WGS) entry which is preliminary data.</text>
</comment>
<dbReference type="OrthoDB" id="201656at2759"/>
<dbReference type="Proteomes" id="UP000799776">
    <property type="component" value="Unassembled WGS sequence"/>
</dbReference>
<reference evidence="5" key="1">
    <citation type="journal article" date="2020" name="Stud. Mycol.">
        <title>101 Dothideomycetes genomes: a test case for predicting lifestyles and emergence of pathogens.</title>
        <authorList>
            <person name="Haridas S."/>
            <person name="Albert R."/>
            <person name="Binder M."/>
            <person name="Bloem J."/>
            <person name="Labutti K."/>
            <person name="Salamov A."/>
            <person name="Andreopoulos B."/>
            <person name="Baker S."/>
            <person name="Barry K."/>
            <person name="Bills G."/>
            <person name="Bluhm B."/>
            <person name="Cannon C."/>
            <person name="Castanera R."/>
            <person name="Culley D."/>
            <person name="Daum C."/>
            <person name="Ezra D."/>
            <person name="Gonzalez J."/>
            <person name="Henrissat B."/>
            <person name="Kuo A."/>
            <person name="Liang C."/>
            <person name="Lipzen A."/>
            <person name="Lutzoni F."/>
            <person name="Magnuson J."/>
            <person name="Mondo S."/>
            <person name="Nolan M."/>
            <person name="Ohm R."/>
            <person name="Pangilinan J."/>
            <person name="Park H.-J."/>
            <person name="Ramirez L."/>
            <person name="Alfaro M."/>
            <person name="Sun H."/>
            <person name="Tritt A."/>
            <person name="Yoshinaga Y."/>
            <person name="Zwiers L.-H."/>
            <person name="Turgeon B."/>
            <person name="Goodwin S."/>
            <person name="Spatafora J."/>
            <person name="Crous P."/>
            <person name="Grigoriev I."/>
        </authorList>
    </citation>
    <scope>NUCLEOTIDE SEQUENCE</scope>
    <source>
        <strain evidence="5">CBS 121410</strain>
    </source>
</reference>
<dbReference type="InterPro" id="IPR047122">
    <property type="entry name" value="Trans-enoyl_RdTase-like"/>
</dbReference>
<keyword evidence="3" id="KW-0560">Oxidoreductase</keyword>
<dbReference type="PANTHER" id="PTHR45348:SF2">
    <property type="entry name" value="ZINC-TYPE ALCOHOL DEHYDROGENASE-LIKE PROTEIN C2E1P3.01"/>
    <property type="match status" value="1"/>
</dbReference>
<gene>
    <name evidence="5" type="ORF">K490DRAFT_45401</name>
</gene>
<dbReference type="EMBL" id="ML978727">
    <property type="protein sequence ID" value="KAF2086020.1"/>
    <property type="molecule type" value="Genomic_DNA"/>
</dbReference>
<dbReference type="InterPro" id="IPR036291">
    <property type="entry name" value="NAD(P)-bd_dom_sf"/>
</dbReference>
<dbReference type="SUPFAM" id="SSF50129">
    <property type="entry name" value="GroES-like"/>
    <property type="match status" value="1"/>
</dbReference>
<dbReference type="AlphaFoldDB" id="A0A9P4HQH6"/>
<dbReference type="Pfam" id="PF08240">
    <property type="entry name" value="ADH_N"/>
    <property type="match status" value="1"/>
</dbReference>
<evidence type="ECO:0000256" key="2">
    <source>
        <dbReference type="ARBA" id="ARBA00011245"/>
    </source>
</evidence>
<evidence type="ECO:0000259" key="4">
    <source>
        <dbReference type="Pfam" id="PF08240"/>
    </source>
</evidence>
<dbReference type="CDD" id="cd08249">
    <property type="entry name" value="enoyl_reductase_like"/>
    <property type="match status" value="1"/>
</dbReference>
<dbReference type="GO" id="GO:0016651">
    <property type="term" value="F:oxidoreductase activity, acting on NAD(P)H"/>
    <property type="evidence" value="ECO:0007669"/>
    <property type="project" value="InterPro"/>
</dbReference>
<dbReference type="InterPro" id="IPR011032">
    <property type="entry name" value="GroES-like_sf"/>
</dbReference>
<evidence type="ECO:0000256" key="3">
    <source>
        <dbReference type="ARBA" id="ARBA00023002"/>
    </source>
</evidence>
<dbReference type="Gene3D" id="3.90.180.10">
    <property type="entry name" value="Medium-chain alcohol dehydrogenases, catalytic domain"/>
    <property type="match status" value="1"/>
</dbReference>
<accession>A0A9P4HQH6</accession>
<sequence>MGSISYTTTQVVESAEERQQHPIAGTITIKSTKEDHFQRSYLTSTVPSLQTVLLLYQPRTRYSLTPKHPIPTISSSTDLLIQIQAIGLNPIDWKAPDYNFGIPHLPYISGRDFAGVVLSDPHSLSGAKSTEREIKKGDVVLGIATDYRDVRKSAFQQYAVAHSYNICRLPHRITPGQGASLGVAFVAAAVALGVCFGADFSAVDGQRRGPDLLRMIRGLPEGSLPKDVEAECLNGIREDERPRPGEWIVVWGGSSTTSLYILQLARICGLRVILVGDVRKHGSGLVNRGADLLVDSHDPDRALEVIRGVTKDNLRFAVDTTSKETTVRLIGAFPDGGKARRHLVGLAGTPKIAPEHVACHAVPIKLFHEIAEVGESLMEWLERLLVHGNVSAPGIEIVTGGLHAVNEALDQMRRGEISGKRLVVEI</sequence>
<dbReference type="Gene3D" id="3.40.50.720">
    <property type="entry name" value="NAD(P)-binding Rossmann-like Domain"/>
    <property type="match status" value="1"/>
</dbReference>
<keyword evidence="6" id="KW-1185">Reference proteome</keyword>
<evidence type="ECO:0000313" key="6">
    <source>
        <dbReference type="Proteomes" id="UP000799776"/>
    </source>
</evidence>
<dbReference type="SUPFAM" id="SSF51735">
    <property type="entry name" value="NAD(P)-binding Rossmann-fold domains"/>
    <property type="match status" value="1"/>
</dbReference>
<name>A0A9P4HQH6_9PEZI</name>
<dbReference type="InterPro" id="IPR013154">
    <property type="entry name" value="ADH-like_N"/>
</dbReference>
<protein>
    <submittedName>
        <fullName evidence="5">GroES-like protein</fullName>
    </submittedName>
</protein>
<feature type="domain" description="Alcohol dehydrogenase-like N-terminal" evidence="4">
    <location>
        <begin position="77"/>
        <end position="170"/>
    </location>
</feature>
<proteinExistence type="inferred from homology"/>
<dbReference type="PANTHER" id="PTHR45348">
    <property type="entry name" value="HYPOTHETICAL OXIDOREDUCTASE (EUROFUNG)"/>
    <property type="match status" value="1"/>
</dbReference>
<organism evidence="5 6">
    <name type="scientific">Saccharata proteae CBS 121410</name>
    <dbReference type="NCBI Taxonomy" id="1314787"/>
    <lineage>
        <taxon>Eukaryota</taxon>
        <taxon>Fungi</taxon>
        <taxon>Dikarya</taxon>
        <taxon>Ascomycota</taxon>
        <taxon>Pezizomycotina</taxon>
        <taxon>Dothideomycetes</taxon>
        <taxon>Dothideomycetes incertae sedis</taxon>
        <taxon>Botryosphaeriales</taxon>
        <taxon>Saccharataceae</taxon>
        <taxon>Saccharata</taxon>
    </lineage>
</organism>
<comment type="similarity">
    <text evidence="1">Belongs to the zinc-containing alcohol dehydrogenase family.</text>
</comment>
<comment type="subunit">
    <text evidence="2">Monomer.</text>
</comment>
<evidence type="ECO:0000313" key="5">
    <source>
        <dbReference type="EMBL" id="KAF2086020.1"/>
    </source>
</evidence>
<evidence type="ECO:0000256" key="1">
    <source>
        <dbReference type="ARBA" id="ARBA00008072"/>
    </source>
</evidence>